<dbReference type="PANTHER" id="PTHR12474">
    <property type="entry name" value="P53 REGULATED PA26 NUCLEAR PROTEIN SESTRIN"/>
    <property type="match status" value="1"/>
</dbReference>
<evidence type="ECO:0000256" key="4">
    <source>
        <dbReference type="ARBA" id="ARBA00023002"/>
    </source>
</evidence>
<proteinExistence type="inferred from homology"/>
<dbReference type="GO" id="GO:1990253">
    <property type="term" value="P:cellular response to leucine starvation"/>
    <property type="evidence" value="ECO:0007669"/>
    <property type="project" value="TreeGrafter"/>
</dbReference>
<comment type="similarity">
    <text evidence="2">Belongs to the sestrin family.</text>
</comment>
<evidence type="ECO:0000256" key="5">
    <source>
        <dbReference type="ARBA" id="ARBA00049242"/>
    </source>
</evidence>
<dbReference type="PANTHER" id="PTHR12474:SF2">
    <property type="entry name" value="SESTRIN-2"/>
    <property type="match status" value="1"/>
</dbReference>
<dbReference type="GO" id="GO:1904262">
    <property type="term" value="P:negative regulation of TORC1 signaling"/>
    <property type="evidence" value="ECO:0007669"/>
    <property type="project" value="TreeGrafter"/>
</dbReference>
<dbReference type="EMBL" id="JBBPFD010000014">
    <property type="protein sequence ID" value="KAK7899145.1"/>
    <property type="molecule type" value="Genomic_DNA"/>
</dbReference>
<dbReference type="Proteomes" id="UP001460270">
    <property type="component" value="Unassembled WGS sequence"/>
</dbReference>
<sequence>MASGTTAGSLHQSPGGHVSSSAPKLRYQSESEQDIVPTAKSLSRLCSRDEEERALALQELSDSVLMCLGLDRSGPHRLGQKTLLHLLRLSLSCPLQEVRLKATELLRSAQEQGVAVPRALASGPSAFIPAKQILQEGLDQDVLIESFLSLGRVDHVTMVMALHPAYLSCFLRTQHALLEVDGPLPRHWRHYIAVMAAARHHCSYLVQQHSACFLEAGGEESWLSGLDQAPTKMRSLQTLNKLMAHRPWLITQEHIQELVCPGADPRWSLAELIHAIVVLAHAHSLCSFVWGCGLNPESDHIGGFTFQPSSPSLVPRSPHSPAHEDGRQELVDGAMEVEVLMKRMVELQQQEEECSQEEIITRFERERSESIPTAVVRGAPPDMVLRLVEDPEFRYEDFAPRGEQCPTTMRAQDYSWEDHGYSLVNRLLPDMGQLLDEKFQVVSNMTYHRMAMHEGVDTYTLRKALWNYIHCLYGIRYDDYDYGSVNVLLERSLKLFVKTMACHPEQTTARIYHDFWIHFRHSEKVHANLIVMEARLQAALLYTLRAITHYMR</sequence>
<dbReference type="GO" id="GO:0016684">
    <property type="term" value="F:oxidoreductase activity, acting on peroxide as acceptor"/>
    <property type="evidence" value="ECO:0007669"/>
    <property type="project" value="TreeGrafter"/>
</dbReference>
<evidence type="ECO:0000256" key="2">
    <source>
        <dbReference type="ARBA" id="ARBA00008350"/>
    </source>
</evidence>
<name>A0AAW0NFV8_9GOBI</name>
<dbReference type="GO" id="GO:0070728">
    <property type="term" value="F:L-leucine binding"/>
    <property type="evidence" value="ECO:0007669"/>
    <property type="project" value="TreeGrafter"/>
</dbReference>
<dbReference type="Pfam" id="PF04636">
    <property type="entry name" value="PA26"/>
    <property type="match status" value="1"/>
</dbReference>
<reference evidence="8" key="1">
    <citation type="submission" date="2024-04" db="EMBL/GenBank/DDBJ databases">
        <title>Salinicola lusitanus LLJ914,a marine bacterium isolated from the Okinawa Trough.</title>
        <authorList>
            <person name="Li J."/>
        </authorList>
    </citation>
    <scope>NUCLEOTIDE SEQUENCE [LARGE SCALE GENOMIC DNA]</scope>
</reference>
<dbReference type="GO" id="GO:0016239">
    <property type="term" value="P:positive regulation of macroautophagy"/>
    <property type="evidence" value="ECO:0007669"/>
    <property type="project" value="TreeGrafter"/>
</dbReference>
<comment type="subcellular location">
    <subcellularLocation>
        <location evidence="1">Cytoplasm</location>
    </subcellularLocation>
</comment>
<comment type="catalytic activity">
    <reaction evidence="5">
        <text>a hydroperoxide + L-cysteinyl-[protein] = S-hydroxy-L-cysteinyl-[protein] + an alcohol</text>
        <dbReference type="Rhea" id="RHEA:67124"/>
        <dbReference type="Rhea" id="RHEA-COMP:10131"/>
        <dbReference type="Rhea" id="RHEA-COMP:17193"/>
        <dbReference type="ChEBI" id="CHEBI:29950"/>
        <dbReference type="ChEBI" id="CHEBI:30879"/>
        <dbReference type="ChEBI" id="CHEBI:35924"/>
        <dbReference type="ChEBI" id="CHEBI:61973"/>
    </reaction>
    <physiologicalReaction direction="left-to-right" evidence="5">
        <dbReference type="Rhea" id="RHEA:67125"/>
    </physiologicalReaction>
</comment>
<dbReference type="GO" id="GO:0005737">
    <property type="term" value="C:cytoplasm"/>
    <property type="evidence" value="ECO:0007669"/>
    <property type="project" value="UniProtKB-SubCell"/>
</dbReference>
<evidence type="ECO:0000256" key="1">
    <source>
        <dbReference type="ARBA" id="ARBA00004496"/>
    </source>
</evidence>
<evidence type="ECO:0008006" key="9">
    <source>
        <dbReference type="Google" id="ProtNLM"/>
    </source>
</evidence>
<dbReference type="GO" id="GO:1901031">
    <property type="term" value="P:regulation of response to reactive oxygen species"/>
    <property type="evidence" value="ECO:0007669"/>
    <property type="project" value="InterPro"/>
</dbReference>
<feature type="compositionally biased region" description="Polar residues" evidence="6">
    <location>
        <begin position="1"/>
        <end position="22"/>
    </location>
</feature>
<dbReference type="GO" id="GO:0071233">
    <property type="term" value="P:cellular response to L-leucine"/>
    <property type="evidence" value="ECO:0007669"/>
    <property type="project" value="TreeGrafter"/>
</dbReference>
<dbReference type="Gene3D" id="1.20.1290.10">
    <property type="entry name" value="AhpD-like"/>
    <property type="match status" value="1"/>
</dbReference>
<organism evidence="7 8">
    <name type="scientific">Mugilogobius chulae</name>
    <name type="common">yellowstripe goby</name>
    <dbReference type="NCBI Taxonomy" id="88201"/>
    <lineage>
        <taxon>Eukaryota</taxon>
        <taxon>Metazoa</taxon>
        <taxon>Chordata</taxon>
        <taxon>Craniata</taxon>
        <taxon>Vertebrata</taxon>
        <taxon>Euteleostomi</taxon>
        <taxon>Actinopterygii</taxon>
        <taxon>Neopterygii</taxon>
        <taxon>Teleostei</taxon>
        <taxon>Neoteleostei</taxon>
        <taxon>Acanthomorphata</taxon>
        <taxon>Gobiaria</taxon>
        <taxon>Gobiiformes</taxon>
        <taxon>Gobioidei</taxon>
        <taxon>Gobiidae</taxon>
        <taxon>Gobionellinae</taxon>
        <taxon>Mugilogobius</taxon>
    </lineage>
</organism>
<dbReference type="InterPro" id="IPR006730">
    <property type="entry name" value="Sestrin"/>
</dbReference>
<protein>
    <recommendedName>
        <fullName evidence="9">Sestrin 2</fullName>
    </recommendedName>
</protein>
<keyword evidence="8" id="KW-1185">Reference proteome</keyword>
<accession>A0AAW0NFV8</accession>
<dbReference type="InterPro" id="IPR029032">
    <property type="entry name" value="AhpD-like"/>
</dbReference>
<keyword evidence="3" id="KW-0963">Cytoplasm</keyword>
<dbReference type="GO" id="GO:0005634">
    <property type="term" value="C:nucleus"/>
    <property type="evidence" value="ECO:0007669"/>
    <property type="project" value="InterPro"/>
</dbReference>
<evidence type="ECO:0000313" key="7">
    <source>
        <dbReference type="EMBL" id="KAK7899145.1"/>
    </source>
</evidence>
<dbReference type="SUPFAM" id="SSF69118">
    <property type="entry name" value="AhpD-like"/>
    <property type="match status" value="1"/>
</dbReference>
<evidence type="ECO:0000256" key="3">
    <source>
        <dbReference type="ARBA" id="ARBA00022490"/>
    </source>
</evidence>
<gene>
    <name evidence="7" type="ORF">WMY93_019998</name>
</gene>
<keyword evidence="4" id="KW-0560">Oxidoreductase</keyword>
<comment type="caution">
    <text evidence="7">The sequence shown here is derived from an EMBL/GenBank/DDBJ whole genome shotgun (WGS) entry which is preliminary data.</text>
</comment>
<dbReference type="FunFam" id="1.20.1290.10:FF:000001">
    <property type="entry name" value="Sestrin 1"/>
    <property type="match status" value="1"/>
</dbReference>
<evidence type="ECO:0000313" key="8">
    <source>
        <dbReference type="Proteomes" id="UP001460270"/>
    </source>
</evidence>
<dbReference type="AlphaFoldDB" id="A0AAW0NFV8"/>
<evidence type="ECO:0000256" key="6">
    <source>
        <dbReference type="SAM" id="MobiDB-lite"/>
    </source>
</evidence>
<feature type="region of interest" description="Disordered" evidence="6">
    <location>
        <begin position="1"/>
        <end position="34"/>
    </location>
</feature>